<dbReference type="Proteomes" id="UP000583454">
    <property type="component" value="Unassembled WGS sequence"/>
</dbReference>
<dbReference type="AlphaFoldDB" id="A0A840ZP93"/>
<reference evidence="1 2" key="1">
    <citation type="submission" date="2020-08" db="EMBL/GenBank/DDBJ databases">
        <title>Genomic Encyclopedia of Type Strains, Phase IV (KMG-IV): sequencing the most valuable type-strain genomes for metagenomic binning, comparative biology and taxonomic classification.</title>
        <authorList>
            <person name="Goeker M."/>
        </authorList>
    </citation>
    <scope>NUCLEOTIDE SEQUENCE [LARGE SCALE GENOMIC DNA]</scope>
    <source>
        <strain evidence="1 2">DSM 2163</strain>
    </source>
</reference>
<sequence>MTATVLIPPASHRLTTVTRAREMFGFPLESDRAAWLLIDQASATAERFCNRTFGRQTLRERFDLCRSPDGLALEGSPVVEVLSIVRDGVALAVDDYEVDGVALHAVRNGDRCGWYGRTLTVEYVAGYVLPDDEEGPIPAGMLPADVERAVMLLANASLAGRQREAGLKSESVEGVGSFSYFVQGANNALPDPEAESLLQRHRRPFLG</sequence>
<evidence type="ECO:0000313" key="2">
    <source>
        <dbReference type="Proteomes" id="UP000583454"/>
    </source>
</evidence>
<dbReference type="RefSeq" id="WP_183571659.1">
    <property type="nucleotide sequence ID" value="NZ_JACHOP010000017.1"/>
</dbReference>
<accession>A0A840ZP93</accession>
<evidence type="ECO:0008006" key="3">
    <source>
        <dbReference type="Google" id="ProtNLM"/>
    </source>
</evidence>
<name>A0A840ZP93_9HYPH</name>
<organism evidence="1 2">
    <name type="scientific">Methylorubrum rhodinum</name>
    <dbReference type="NCBI Taxonomy" id="29428"/>
    <lineage>
        <taxon>Bacteria</taxon>
        <taxon>Pseudomonadati</taxon>
        <taxon>Pseudomonadota</taxon>
        <taxon>Alphaproteobacteria</taxon>
        <taxon>Hyphomicrobiales</taxon>
        <taxon>Methylobacteriaceae</taxon>
        <taxon>Methylorubrum</taxon>
    </lineage>
</organism>
<gene>
    <name evidence="1" type="ORF">HNR00_003582</name>
</gene>
<keyword evidence="2" id="KW-1185">Reference proteome</keyword>
<dbReference type="EMBL" id="JACHOP010000017">
    <property type="protein sequence ID" value="MBB5758855.1"/>
    <property type="molecule type" value="Genomic_DNA"/>
</dbReference>
<comment type="caution">
    <text evidence="1">The sequence shown here is derived from an EMBL/GenBank/DDBJ whole genome shotgun (WGS) entry which is preliminary data.</text>
</comment>
<evidence type="ECO:0000313" key="1">
    <source>
        <dbReference type="EMBL" id="MBB5758855.1"/>
    </source>
</evidence>
<protein>
    <recommendedName>
        <fullName evidence="3">Phage gp6-like head-tail connector protein</fullName>
    </recommendedName>
</protein>
<proteinExistence type="predicted"/>